<reference evidence="7 9" key="1">
    <citation type="submission" date="2016-07" db="EMBL/GenBank/DDBJ databases">
        <title>Genome sequencing of Vibrio scophthalmi strain VS-05, an isolated from Paralichthys olivaceus.</title>
        <authorList>
            <person name="Han H.-J."/>
        </authorList>
    </citation>
    <scope>NUCLEOTIDE SEQUENCE [LARGE SCALE GENOMIC DNA]</scope>
    <source>
        <strain evidence="7 9">VS-05</strain>
    </source>
</reference>
<dbReference type="FunFam" id="1.10.287.950:FF:000001">
    <property type="entry name" value="Methyl-accepting chemotaxis sensory transducer"/>
    <property type="match status" value="1"/>
</dbReference>
<evidence type="ECO:0000313" key="7">
    <source>
        <dbReference type="EMBL" id="ANU38187.1"/>
    </source>
</evidence>
<dbReference type="PROSITE" id="PS50111">
    <property type="entry name" value="CHEMOTAXIS_TRANSDUC_2"/>
    <property type="match status" value="1"/>
</dbReference>
<dbReference type="EMBL" id="MDCJ01000007">
    <property type="protein sequence ID" value="ODS04457.1"/>
    <property type="molecule type" value="Genomic_DNA"/>
</dbReference>
<keyword evidence="5" id="KW-0472">Membrane</keyword>
<evidence type="ECO:0000256" key="5">
    <source>
        <dbReference type="SAM" id="Phobius"/>
    </source>
</evidence>
<organism evidence="7 9">
    <name type="scientific">Vibrio scophthalmi</name>
    <dbReference type="NCBI Taxonomy" id="45658"/>
    <lineage>
        <taxon>Bacteria</taxon>
        <taxon>Pseudomonadati</taxon>
        <taxon>Pseudomonadota</taxon>
        <taxon>Gammaproteobacteria</taxon>
        <taxon>Vibrionales</taxon>
        <taxon>Vibrionaceae</taxon>
        <taxon>Vibrio</taxon>
    </lineage>
</organism>
<dbReference type="RefSeq" id="WP_175422517.1">
    <property type="nucleotide sequence ID" value="NZ_CP134272.1"/>
</dbReference>
<protein>
    <submittedName>
        <fullName evidence="7">Transducer protein MpcT</fullName>
    </submittedName>
</protein>
<feature type="transmembrane region" description="Helical" evidence="5">
    <location>
        <begin position="269"/>
        <end position="291"/>
    </location>
</feature>
<comment type="similarity">
    <text evidence="3">Belongs to the methyl-accepting chemotaxis (MCP) protein family.</text>
</comment>
<dbReference type="GeneID" id="96874639"/>
<dbReference type="InterPro" id="IPR004089">
    <property type="entry name" value="MCPsignal_dom"/>
</dbReference>
<evidence type="ECO:0000256" key="4">
    <source>
        <dbReference type="PROSITE-ProRule" id="PRU00284"/>
    </source>
</evidence>
<dbReference type="Pfam" id="PF00015">
    <property type="entry name" value="MCPsignal"/>
    <property type="match status" value="1"/>
</dbReference>
<dbReference type="PANTHER" id="PTHR32089">
    <property type="entry name" value="METHYL-ACCEPTING CHEMOTAXIS PROTEIN MCPB"/>
    <property type="match status" value="1"/>
</dbReference>
<dbReference type="Proteomes" id="UP000095131">
    <property type="component" value="Unassembled WGS sequence"/>
</dbReference>
<name>A0A1C7FER0_9VIBR</name>
<keyword evidence="5" id="KW-0812">Transmembrane</keyword>
<keyword evidence="9" id="KW-1185">Reference proteome</keyword>
<dbReference type="AlphaFoldDB" id="A0A1C7FER0"/>
<evidence type="ECO:0000256" key="2">
    <source>
        <dbReference type="ARBA" id="ARBA00023224"/>
    </source>
</evidence>
<dbReference type="GO" id="GO:0006935">
    <property type="term" value="P:chemotaxis"/>
    <property type="evidence" value="ECO:0007669"/>
    <property type="project" value="UniProtKB-ARBA"/>
</dbReference>
<evidence type="ECO:0000256" key="3">
    <source>
        <dbReference type="ARBA" id="ARBA00029447"/>
    </source>
</evidence>
<dbReference type="Proteomes" id="UP000092528">
    <property type="component" value="Chromosome 2"/>
</dbReference>
<evidence type="ECO:0000313" key="8">
    <source>
        <dbReference type="EMBL" id="ODS04457.1"/>
    </source>
</evidence>
<dbReference type="CDD" id="cd18773">
    <property type="entry name" value="PDC1_HK_sensor"/>
    <property type="match status" value="1"/>
</dbReference>
<keyword evidence="5" id="KW-1133">Transmembrane helix</keyword>
<dbReference type="InterPro" id="IPR029151">
    <property type="entry name" value="Sensor-like_sf"/>
</dbReference>
<reference evidence="8 10" key="2">
    <citation type="submission" date="2016-08" db="EMBL/GenBank/DDBJ databases">
        <title>Genome sequencing of Vibrio scophthalmi strain FP3289, an isolated from Paralichthys olivaceus.</title>
        <authorList>
            <person name="Han H.-J."/>
        </authorList>
    </citation>
    <scope>NUCLEOTIDE SEQUENCE [LARGE SCALE GENOMIC DNA]</scope>
    <source>
        <strain evidence="8 10">FP3289</strain>
    </source>
</reference>
<dbReference type="PANTHER" id="PTHR32089:SF33">
    <property type="entry name" value="TOXIN COREGULATED PILUS BIOSYNTHESIS PROTEIN I"/>
    <property type="match status" value="1"/>
</dbReference>
<gene>
    <name evidence="8" type="ORF">VSF3289_03596</name>
    <name evidence="7" type="ORF">VSVS05_03149</name>
</gene>
<dbReference type="Gene3D" id="3.30.450.20">
    <property type="entry name" value="PAS domain"/>
    <property type="match status" value="1"/>
</dbReference>
<dbReference type="EMBL" id="CP016415">
    <property type="protein sequence ID" value="ANU38187.1"/>
    <property type="molecule type" value="Genomic_DNA"/>
</dbReference>
<evidence type="ECO:0000313" key="9">
    <source>
        <dbReference type="Proteomes" id="UP000092528"/>
    </source>
</evidence>
<proteinExistence type="inferred from homology"/>
<evidence type="ECO:0000256" key="1">
    <source>
        <dbReference type="ARBA" id="ARBA00004533"/>
    </source>
</evidence>
<dbReference type="GO" id="GO:0005886">
    <property type="term" value="C:plasma membrane"/>
    <property type="evidence" value="ECO:0007669"/>
    <property type="project" value="UniProtKB-SubCell"/>
</dbReference>
<accession>A0A1C7FER0</accession>
<dbReference type="Gene3D" id="1.10.287.950">
    <property type="entry name" value="Methyl-accepting chemotaxis protein"/>
    <property type="match status" value="1"/>
</dbReference>
<feature type="domain" description="Methyl-accepting transducer" evidence="6">
    <location>
        <begin position="349"/>
        <end position="585"/>
    </location>
</feature>
<sequence length="620" mass="68228">MIRKIIMLLTMSLLVVLSVSMATSMLVMKQWQQEISTEQNNKATEEFSDNLAYAYSAITRNTKQLARLIDFSGDFSQSNTDELIVSLQSLTELNDKFLTAFVVDMQGTVFSTSANGFIPDLNALEDKREYFTAIALDKQLAHITAPFYSAIIGKNVVSVSAPILDQNGEMVGVFGGSIDFTQLVPQSGIQYALLNDKNIVIASNYDGLNWMGKEISSINSAFSSITELPVSIELSNNIYTVSRFDYGFGISILALTNQKLMQEFSQKTLSFFIGILLVTGLLFIVIAALIVRAELKVLPKIVSVIQGMALGDFKNIDIPRSKNELDVIADSLSCLKESIDGFCTTSVDSINQLNSNQSNIEELIETNTKKIEYDFNNIEQIATAITELSMTASDVATHASTAGSTTTSTMVLVQQSTEIIERSKQISLNVTKSMQESVEIVEKLREYSEVVSNVVDVINSISEQTNLLALNAAIEAARVGEQGRGFAVVADEVRSLAEKTRQSTVTIQDIINKLQDQSKQACSYMQNNATFVGESQEIVSQLNAIFEQVYNQIDSIAEVNLMVATASEQQSLVTQDISKQINEVNDHARDNLASSKIIADKNKVMTSLTHVLEKNISFFK</sequence>
<dbReference type="SUPFAM" id="SSF103190">
    <property type="entry name" value="Sensory domain-like"/>
    <property type="match status" value="1"/>
</dbReference>
<evidence type="ECO:0000259" key="6">
    <source>
        <dbReference type="PROSITE" id="PS50111"/>
    </source>
</evidence>
<dbReference type="SMART" id="SM00283">
    <property type="entry name" value="MA"/>
    <property type="match status" value="1"/>
</dbReference>
<evidence type="ECO:0000313" key="10">
    <source>
        <dbReference type="Proteomes" id="UP000095131"/>
    </source>
</evidence>
<dbReference type="GO" id="GO:0007165">
    <property type="term" value="P:signal transduction"/>
    <property type="evidence" value="ECO:0007669"/>
    <property type="project" value="UniProtKB-KW"/>
</dbReference>
<dbReference type="SUPFAM" id="SSF58104">
    <property type="entry name" value="Methyl-accepting chemotaxis protein (MCP) signaling domain"/>
    <property type="match status" value="1"/>
</dbReference>
<keyword evidence="2 4" id="KW-0807">Transducer</keyword>
<dbReference type="CDD" id="cd11386">
    <property type="entry name" value="MCP_signal"/>
    <property type="match status" value="1"/>
</dbReference>
<comment type="subcellular location">
    <subcellularLocation>
        <location evidence="1">Cell inner membrane</location>
    </subcellularLocation>
</comment>